<name>A0A0B7GUT5_TREPH</name>
<keyword evidence="2" id="KW-1185">Reference proteome</keyword>
<evidence type="ECO:0000313" key="1">
    <source>
        <dbReference type="EMBL" id="CEM60436.1"/>
    </source>
</evidence>
<accession>A0A0B7GUT5</accession>
<dbReference type="OrthoDB" id="354488at2"/>
<dbReference type="RefSeq" id="WP_024752543.1">
    <property type="nucleotide sequence ID" value="NZ_CDNC01000001.1"/>
</dbReference>
<reference evidence="2" key="1">
    <citation type="submission" date="2015-01" db="EMBL/GenBank/DDBJ databases">
        <authorList>
            <person name="Manzoor Shahid"/>
            <person name="Zubair Saima"/>
        </authorList>
    </citation>
    <scope>NUCLEOTIDE SEQUENCE [LARGE SCALE GENOMIC DNA]</scope>
    <source>
        <strain evidence="2">V1</strain>
    </source>
</reference>
<sequence>MKLKHVSFACCILLLMPIFSEETEEALGKKYNIEIRVQPEFVGPDNKQPLFSFDRIPDSSLIRKVIAKTWFFAAPQDVLSLSEKTYTDINGNTFTVKAQALPEKKQIAVMVIPEINEYSATGKNMLPQGTWILYRNDVSGEPVQIKILPRENPNLYILLHPAKAVEQKGKSFIDICLYNAYVRKDMPLGVSFNDLLYFSLINIRSISKDVLPWELFNPPGSYSAIESMTKIIKQKSYGLVPLPNGCFDESGRPVHISDGTPQKDVEIIRNLRIDQIPKEVIGGVDTLGFAKWVIDGIIYPVAGQGIYVSSLKKATSIPDTHFNKADQKDRKAFLSIDWIRNLASAAFSLDVKRTVYPDKSGVDVKIEPFALTFSVPMNDKSSPPFVGYLKDTGYQIEYLHALLYYLAATEPGHFYLGVINEEKTAPKMRHYKQVLVFFPYFDTYGHFRIETFQQISEFRIEDVIKDNQKDYISLVRVRAPEIGLFNP</sequence>
<evidence type="ECO:0000313" key="2">
    <source>
        <dbReference type="Proteomes" id="UP000042527"/>
    </source>
</evidence>
<proteinExistence type="predicted"/>
<dbReference type="Proteomes" id="UP000042527">
    <property type="component" value="Unassembled WGS sequence"/>
</dbReference>
<dbReference type="AlphaFoldDB" id="A0A0B7GUT5"/>
<organism evidence="1 2">
    <name type="scientific">Treponema phagedenis</name>
    <dbReference type="NCBI Taxonomy" id="162"/>
    <lineage>
        <taxon>Bacteria</taxon>
        <taxon>Pseudomonadati</taxon>
        <taxon>Spirochaetota</taxon>
        <taxon>Spirochaetia</taxon>
        <taxon>Spirochaetales</taxon>
        <taxon>Treponemataceae</taxon>
        <taxon>Treponema</taxon>
    </lineage>
</organism>
<gene>
    <name evidence="1" type="ORF">TPHV1_10104</name>
</gene>
<protein>
    <submittedName>
        <fullName evidence="1">Uncharacterized protein</fullName>
    </submittedName>
</protein>
<dbReference type="EMBL" id="CDNC01000001">
    <property type="protein sequence ID" value="CEM60436.1"/>
    <property type="molecule type" value="Genomic_DNA"/>
</dbReference>